<accession>A0A4W5KVK3</accession>
<dbReference type="Ensembl" id="ENSHHUT00000016724.1">
    <property type="protein sequence ID" value="ENSHHUP00000016156.1"/>
    <property type="gene ID" value="ENSHHUG00000010044.1"/>
</dbReference>
<proteinExistence type="predicted"/>
<dbReference type="Proteomes" id="UP000314982">
    <property type="component" value="Unassembled WGS sequence"/>
</dbReference>
<reference evidence="1" key="3">
    <citation type="submission" date="2025-09" db="UniProtKB">
        <authorList>
            <consortium name="Ensembl"/>
        </authorList>
    </citation>
    <scope>IDENTIFICATION</scope>
</reference>
<reference evidence="2" key="1">
    <citation type="submission" date="2018-06" db="EMBL/GenBank/DDBJ databases">
        <title>Genome assembly of Danube salmon.</title>
        <authorList>
            <person name="Macqueen D.J."/>
            <person name="Gundappa M.K."/>
        </authorList>
    </citation>
    <scope>NUCLEOTIDE SEQUENCE [LARGE SCALE GENOMIC DNA]</scope>
</reference>
<reference evidence="1" key="2">
    <citation type="submission" date="2025-08" db="UniProtKB">
        <authorList>
            <consortium name="Ensembl"/>
        </authorList>
    </citation>
    <scope>IDENTIFICATION</scope>
</reference>
<protein>
    <submittedName>
        <fullName evidence="1">Uncharacterized protein</fullName>
    </submittedName>
</protein>
<name>A0A4W5KVK3_9TELE</name>
<evidence type="ECO:0000313" key="2">
    <source>
        <dbReference type="Proteomes" id="UP000314982"/>
    </source>
</evidence>
<organism evidence="1 2">
    <name type="scientific">Hucho hucho</name>
    <name type="common">huchen</name>
    <dbReference type="NCBI Taxonomy" id="62062"/>
    <lineage>
        <taxon>Eukaryota</taxon>
        <taxon>Metazoa</taxon>
        <taxon>Chordata</taxon>
        <taxon>Craniata</taxon>
        <taxon>Vertebrata</taxon>
        <taxon>Euteleostomi</taxon>
        <taxon>Actinopterygii</taxon>
        <taxon>Neopterygii</taxon>
        <taxon>Teleostei</taxon>
        <taxon>Protacanthopterygii</taxon>
        <taxon>Salmoniformes</taxon>
        <taxon>Salmonidae</taxon>
        <taxon>Salmoninae</taxon>
        <taxon>Hucho</taxon>
    </lineage>
</organism>
<evidence type="ECO:0000313" key="1">
    <source>
        <dbReference type="Ensembl" id="ENSHHUP00000016156.1"/>
    </source>
</evidence>
<dbReference type="GeneTree" id="ENSGT00980000199127"/>
<keyword evidence="2" id="KW-1185">Reference proteome</keyword>
<dbReference type="STRING" id="62062.ENSHHUP00000016156"/>
<sequence>MLVYELLTSDLHHAILGLDHQLLRGEVVDVQSDLPGLLGLLDLRHARAELAGEGYESSSGHVGAKGGWAHVAGPVGAGELLREGRHAEGLVKEPAALVTVTEGVPAGGAEQAEGDTSLCHGCWRRRSSTVPVVELWGWLTGCR</sequence>
<dbReference type="AlphaFoldDB" id="A0A4W5KVK3"/>